<dbReference type="HOGENOM" id="CLU_2642533_0_0_1"/>
<reference evidence="1 2" key="1">
    <citation type="journal article" date="2007" name="Proc. Natl. Acad. Sci. U.S.A.">
        <title>The tiny eukaryote Ostreococcus provides genomic insights into the paradox of plankton speciation.</title>
        <authorList>
            <person name="Palenik B."/>
            <person name="Grimwood J."/>
            <person name="Aerts A."/>
            <person name="Rouze P."/>
            <person name="Salamov A."/>
            <person name="Putnam N."/>
            <person name="Dupont C."/>
            <person name="Jorgensen R."/>
            <person name="Derelle E."/>
            <person name="Rombauts S."/>
            <person name="Zhou K."/>
            <person name="Otillar R."/>
            <person name="Merchant S.S."/>
            <person name="Podell S."/>
            <person name="Gaasterland T."/>
            <person name="Napoli C."/>
            <person name="Gendler K."/>
            <person name="Manuell A."/>
            <person name="Tai V."/>
            <person name="Vallon O."/>
            <person name="Piganeau G."/>
            <person name="Jancek S."/>
            <person name="Heijde M."/>
            <person name="Jabbari K."/>
            <person name="Bowler C."/>
            <person name="Lohr M."/>
            <person name="Robbens S."/>
            <person name="Werner G."/>
            <person name="Dubchak I."/>
            <person name="Pazour G.J."/>
            <person name="Ren Q."/>
            <person name="Paulsen I."/>
            <person name="Delwiche C."/>
            <person name="Schmutz J."/>
            <person name="Rokhsar D."/>
            <person name="Van de Peer Y."/>
            <person name="Moreau H."/>
            <person name="Grigoriev I.V."/>
        </authorList>
    </citation>
    <scope>NUCLEOTIDE SEQUENCE [LARGE SCALE GENOMIC DNA]</scope>
    <source>
        <strain evidence="1 2">CCE9901</strain>
    </source>
</reference>
<gene>
    <name evidence="1" type="ORF">OSTLU_28453</name>
</gene>
<protein>
    <submittedName>
        <fullName evidence="1">Uncharacterized protein</fullName>
    </submittedName>
</protein>
<dbReference type="Gramene" id="ABP00648">
    <property type="protein sequence ID" value="ABP00648"/>
    <property type="gene ID" value="OSTLU_28453"/>
</dbReference>
<dbReference type="RefSeq" id="XP_001422331.1">
    <property type="nucleotide sequence ID" value="XM_001422294.1"/>
</dbReference>
<evidence type="ECO:0000313" key="1">
    <source>
        <dbReference type="EMBL" id="ABP00648.1"/>
    </source>
</evidence>
<dbReference type="KEGG" id="olu:OSTLU_28453"/>
<accession>A4SA73</accession>
<organism evidence="1 2">
    <name type="scientific">Ostreococcus lucimarinus (strain CCE9901)</name>
    <dbReference type="NCBI Taxonomy" id="436017"/>
    <lineage>
        <taxon>Eukaryota</taxon>
        <taxon>Viridiplantae</taxon>
        <taxon>Chlorophyta</taxon>
        <taxon>Mamiellophyceae</taxon>
        <taxon>Mamiellales</taxon>
        <taxon>Bathycoccaceae</taxon>
        <taxon>Ostreococcus</taxon>
    </lineage>
</organism>
<dbReference type="EMBL" id="CP000598">
    <property type="protein sequence ID" value="ABP00648.1"/>
    <property type="molecule type" value="Genomic_DNA"/>
</dbReference>
<dbReference type="GeneID" id="5006376"/>
<dbReference type="AlphaFoldDB" id="A4SA73"/>
<dbReference type="Proteomes" id="UP000001568">
    <property type="component" value="Chromosome 18"/>
</dbReference>
<sequence length="77" mass="9060">MYIHALRSEIPFRRNLKRNPQGLNSRTLKMSYIFCTSRHRSAPPVRRLGLTKHRDLRDDQLVPLRVCTCTCLLLPDL</sequence>
<proteinExistence type="predicted"/>
<keyword evidence="2" id="KW-1185">Reference proteome</keyword>
<name>A4SA73_OSTLU</name>
<evidence type="ECO:0000313" key="2">
    <source>
        <dbReference type="Proteomes" id="UP000001568"/>
    </source>
</evidence>